<proteinExistence type="predicted"/>
<accession>A0ABW4SNQ0</accession>
<name>A0ABW4SNQ0_9ACTN</name>
<evidence type="ECO:0000313" key="2">
    <source>
        <dbReference type="Proteomes" id="UP001597368"/>
    </source>
</evidence>
<dbReference type="RefSeq" id="WP_379569227.1">
    <property type="nucleotide sequence ID" value="NZ_JBHUFV010000004.1"/>
</dbReference>
<gene>
    <name evidence="1" type="ORF">ACFSKW_03965</name>
</gene>
<dbReference type="EMBL" id="JBHUFV010000004">
    <property type="protein sequence ID" value="MFD1930630.1"/>
    <property type="molecule type" value="Genomic_DNA"/>
</dbReference>
<protein>
    <submittedName>
        <fullName evidence="1">Uncharacterized protein</fullName>
    </submittedName>
</protein>
<organism evidence="1 2">
    <name type="scientific">Nonomuraea mangrovi</name>
    <dbReference type="NCBI Taxonomy" id="2316207"/>
    <lineage>
        <taxon>Bacteria</taxon>
        <taxon>Bacillati</taxon>
        <taxon>Actinomycetota</taxon>
        <taxon>Actinomycetes</taxon>
        <taxon>Streptosporangiales</taxon>
        <taxon>Streptosporangiaceae</taxon>
        <taxon>Nonomuraea</taxon>
    </lineage>
</organism>
<reference evidence="2" key="1">
    <citation type="journal article" date="2019" name="Int. J. Syst. Evol. Microbiol.">
        <title>The Global Catalogue of Microorganisms (GCM) 10K type strain sequencing project: providing services to taxonomists for standard genome sequencing and annotation.</title>
        <authorList>
            <consortium name="The Broad Institute Genomics Platform"/>
            <consortium name="The Broad Institute Genome Sequencing Center for Infectious Disease"/>
            <person name="Wu L."/>
            <person name="Ma J."/>
        </authorList>
    </citation>
    <scope>NUCLEOTIDE SEQUENCE [LARGE SCALE GENOMIC DNA]</scope>
    <source>
        <strain evidence="2">ICMP 6774ER</strain>
    </source>
</reference>
<dbReference type="Proteomes" id="UP001597368">
    <property type="component" value="Unassembled WGS sequence"/>
</dbReference>
<sequence length="207" mass="23647">MFDFGIPGYRAEWLSGRSAIAAAHGNRLARLTGRRLTRALLVWDIDEDEWFADCPVILDFEGEQVEIEHRKFDKLSITWNTIDPACSPDWPDFHLAWRDDVSDELSALIGQSCSAVELLRWRDRDLAEETIVSLGFGFPNGQVTIYNALDENGMEFTPPGDRYTRYRLGTSHPWVPKRSPVSLRTVRPAGRWCRQRRRQPLAASGVS</sequence>
<evidence type="ECO:0000313" key="1">
    <source>
        <dbReference type="EMBL" id="MFD1930630.1"/>
    </source>
</evidence>
<comment type="caution">
    <text evidence="1">The sequence shown here is derived from an EMBL/GenBank/DDBJ whole genome shotgun (WGS) entry which is preliminary data.</text>
</comment>
<keyword evidence="2" id="KW-1185">Reference proteome</keyword>